<sequence>MITLNDLITRFNKDNELAELTDRENYADIDVAVVNMAIRDAEGVVESYLNAVGLVKRSLGGELLYIASATVPEALQSKTCDIARWYLHDDQVTSEVQKRYDEAIKWFERVQKNPAMLTGIDDRNGNTDGINSGIAVMANPTPNMWKI</sequence>
<comment type="caution">
    <text evidence="1">The sequence shown here is derived from an EMBL/GenBank/DDBJ whole genome shotgun (WGS) entry which is preliminary data.</text>
</comment>
<dbReference type="Pfam" id="PF07030">
    <property type="entry name" value="Phage_Mu_Gp36"/>
    <property type="match status" value="1"/>
</dbReference>
<reference evidence="1 2" key="1">
    <citation type="submission" date="2017-12" db="EMBL/GenBank/DDBJ databases">
        <title>Phylogenetic diversity of female urinary microbiome.</title>
        <authorList>
            <person name="Thomas-White K."/>
            <person name="Wolfe A.J."/>
        </authorList>
    </citation>
    <scope>NUCLEOTIDE SEQUENCE [LARGE SCALE GENOMIC DNA]</scope>
    <source>
        <strain evidence="1 2">UMB0416</strain>
    </source>
</reference>
<dbReference type="RefSeq" id="WP_101964751.1">
    <property type="nucleotide sequence ID" value="NZ_JAHXPO010000020.1"/>
</dbReference>
<organism evidence="1 2">
    <name type="scientific">Faucicola osloensis</name>
    <name type="common">Moraxella osloensis</name>
    <dbReference type="NCBI Taxonomy" id="34062"/>
    <lineage>
        <taxon>Bacteria</taxon>
        <taxon>Pseudomonadati</taxon>
        <taxon>Pseudomonadota</taxon>
        <taxon>Gammaproteobacteria</taxon>
        <taxon>Moraxellales</taxon>
        <taxon>Moraxellaceae</taxon>
        <taxon>Faucicola</taxon>
    </lineage>
</organism>
<name>A0A2I1RGL5_FAUOS</name>
<dbReference type="Proteomes" id="UP000234914">
    <property type="component" value="Unassembled WGS sequence"/>
</dbReference>
<dbReference type="EMBL" id="PKJS01000011">
    <property type="protein sequence ID" value="PKZ68281.1"/>
    <property type="molecule type" value="Genomic_DNA"/>
</dbReference>
<proteinExistence type="predicted"/>
<accession>A0A2I1RGL5</accession>
<dbReference type="AlphaFoldDB" id="A0A2I1RGL5"/>
<protein>
    <submittedName>
        <fullName evidence="1">DUF1320 domain-containing protein</fullName>
    </submittedName>
</protein>
<evidence type="ECO:0000313" key="2">
    <source>
        <dbReference type="Proteomes" id="UP000234914"/>
    </source>
</evidence>
<evidence type="ECO:0000313" key="1">
    <source>
        <dbReference type="EMBL" id="PKZ68281.1"/>
    </source>
</evidence>
<gene>
    <name evidence="1" type="ORF">CYJ96_09055</name>
</gene>
<dbReference type="InterPro" id="IPR009752">
    <property type="entry name" value="Phage_Mu_GpJ"/>
</dbReference>